<dbReference type="OrthoDB" id="53225at2157"/>
<dbReference type="InterPro" id="IPR011990">
    <property type="entry name" value="TPR-like_helical_dom_sf"/>
</dbReference>
<dbReference type="InterPro" id="IPR019734">
    <property type="entry name" value="TPR_rpt"/>
</dbReference>
<dbReference type="PANTHER" id="PTHR45586">
    <property type="entry name" value="TPR REPEAT-CONTAINING PROTEIN PA4667"/>
    <property type="match status" value="1"/>
</dbReference>
<evidence type="ECO:0000313" key="4">
    <source>
        <dbReference type="EMBL" id="AIZ56379.1"/>
    </source>
</evidence>
<dbReference type="Pfam" id="PF13181">
    <property type="entry name" value="TPR_8"/>
    <property type="match status" value="1"/>
</dbReference>
<sequence>MADPEYEAVSKAKRQAESGNPDGAISTLRSFLEKYPESTTARIQLARTLVYDKKEIDAGVKELDIVLEQDPDNVDALKALVTVLIKHKKNNKRMEGLYEKLLVVSPDADVYSAYAVFLRIQKTDFKRSAKYYEKAIALKPNKPEFHQNYAVLLLNDLKDYKKGKEELEILLRLDPNNEPARKNYDLLMKRKFDSEGNLKKKSLFRK</sequence>
<evidence type="ECO:0000256" key="2">
    <source>
        <dbReference type="ARBA" id="ARBA00022803"/>
    </source>
</evidence>
<evidence type="ECO:0000256" key="1">
    <source>
        <dbReference type="ARBA" id="ARBA00022737"/>
    </source>
</evidence>
<dbReference type="HOGENOM" id="CLU_1329404_0_0_2"/>
<dbReference type="SUPFAM" id="SSF48452">
    <property type="entry name" value="TPR-like"/>
    <property type="match status" value="1"/>
</dbReference>
<evidence type="ECO:0000256" key="3">
    <source>
        <dbReference type="SAM" id="MobiDB-lite"/>
    </source>
</evidence>
<protein>
    <submittedName>
        <fullName evidence="4">BepA1 protein</fullName>
    </submittedName>
</protein>
<dbReference type="GeneID" id="24818156"/>
<keyword evidence="1" id="KW-0677">Repeat</keyword>
<keyword evidence="5" id="KW-1185">Reference proteome</keyword>
<gene>
    <name evidence="4" type="primary">bepA1</name>
    <name evidence="4" type="ORF">Mpt1_c04870</name>
</gene>
<accession>A0A0A7LBC9</accession>
<proteinExistence type="predicted"/>
<keyword evidence="2" id="KW-0802">TPR repeat</keyword>
<dbReference type="Gene3D" id="1.25.40.10">
    <property type="entry name" value="Tetratricopeptide repeat domain"/>
    <property type="match status" value="2"/>
</dbReference>
<reference evidence="4 5" key="1">
    <citation type="journal article" date="2014" name="Appl. Environ. Microbiol.">
        <title>Comparative Genome Analysis of 'Candidatus Methanoplasma termitum' Indicates a New Mode of Energy Metabolism in the Seventh Order of Methanogens.</title>
        <authorList>
            <person name="Lang K."/>
            <person name="Schuldes J."/>
            <person name="Klingl A."/>
            <person name="Poehlein A."/>
            <person name="Daniel R."/>
            <person name="Brune A."/>
        </authorList>
    </citation>
    <scope>NUCLEOTIDE SEQUENCE [LARGE SCALE GENOMIC DNA]</scope>
    <source>
        <strain evidence="5">Mpt1</strain>
    </source>
</reference>
<dbReference type="Pfam" id="PF14559">
    <property type="entry name" value="TPR_19"/>
    <property type="match status" value="1"/>
</dbReference>
<dbReference type="PANTHER" id="PTHR45586:SF1">
    <property type="entry name" value="LIPOPOLYSACCHARIDE ASSEMBLY PROTEIN B"/>
    <property type="match status" value="1"/>
</dbReference>
<dbReference type="Proteomes" id="UP000030787">
    <property type="component" value="Chromosome"/>
</dbReference>
<dbReference type="InterPro" id="IPR051012">
    <property type="entry name" value="CellSynth/LPSAsmb/PSIAsmb"/>
</dbReference>
<evidence type="ECO:0000313" key="5">
    <source>
        <dbReference type="Proteomes" id="UP000030787"/>
    </source>
</evidence>
<dbReference type="KEGG" id="mear:Mpt1_c04870"/>
<name>A0A0A7LBC9_9ARCH</name>
<dbReference type="EMBL" id="CP010070">
    <property type="protein sequence ID" value="AIZ56379.1"/>
    <property type="molecule type" value="Genomic_DNA"/>
</dbReference>
<dbReference type="RefSeq" id="WP_048111756.1">
    <property type="nucleotide sequence ID" value="NZ_CP010070.1"/>
</dbReference>
<dbReference type="AlphaFoldDB" id="A0A0A7LBC9"/>
<feature type="region of interest" description="Disordered" evidence="3">
    <location>
        <begin position="1"/>
        <end position="22"/>
    </location>
</feature>
<dbReference type="STRING" id="1577791.Mpt1_c04870"/>
<organism evidence="4 5">
    <name type="scientific">Candidatus Methanoplasma termitum</name>
    <dbReference type="NCBI Taxonomy" id="1577791"/>
    <lineage>
        <taxon>Archaea</taxon>
        <taxon>Methanobacteriati</taxon>
        <taxon>Thermoplasmatota</taxon>
        <taxon>Thermoplasmata</taxon>
        <taxon>Methanomassiliicoccales</taxon>
        <taxon>Methanomassiliicoccaceae</taxon>
        <taxon>Candidatus Methanoplasma</taxon>
    </lineage>
</organism>